<proteinExistence type="predicted"/>
<evidence type="ECO:0000313" key="1">
    <source>
        <dbReference type="EMBL" id="KAK7680046.1"/>
    </source>
</evidence>
<organism evidence="1 2">
    <name type="scientific">Cerrena zonata</name>
    <dbReference type="NCBI Taxonomy" id="2478898"/>
    <lineage>
        <taxon>Eukaryota</taxon>
        <taxon>Fungi</taxon>
        <taxon>Dikarya</taxon>
        <taxon>Basidiomycota</taxon>
        <taxon>Agaricomycotina</taxon>
        <taxon>Agaricomycetes</taxon>
        <taxon>Polyporales</taxon>
        <taxon>Cerrenaceae</taxon>
        <taxon>Cerrena</taxon>
    </lineage>
</organism>
<reference evidence="1 2" key="1">
    <citation type="submission" date="2022-09" db="EMBL/GenBank/DDBJ databases">
        <authorList>
            <person name="Palmer J.M."/>
        </authorList>
    </citation>
    <scope>NUCLEOTIDE SEQUENCE [LARGE SCALE GENOMIC DNA]</scope>
    <source>
        <strain evidence="1 2">DSM 7382</strain>
    </source>
</reference>
<name>A0AAW0FHH6_9APHY</name>
<protein>
    <submittedName>
        <fullName evidence="1">Uncharacterized protein</fullName>
    </submittedName>
</protein>
<dbReference type="EMBL" id="JASBNA010000053">
    <property type="protein sequence ID" value="KAK7680046.1"/>
    <property type="molecule type" value="Genomic_DNA"/>
</dbReference>
<dbReference type="AlphaFoldDB" id="A0AAW0FHH6"/>
<accession>A0AAW0FHH6</accession>
<comment type="caution">
    <text evidence="1">The sequence shown here is derived from an EMBL/GenBank/DDBJ whole genome shotgun (WGS) entry which is preliminary data.</text>
</comment>
<dbReference type="Proteomes" id="UP001385951">
    <property type="component" value="Unassembled WGS sequence"/>
</dbReference>
<sequence length="64" mass="7062">MSSPDDGLTPEQKVFLQAYFVEYIDAAKPIPRNAVAIKATLALARELEVTAKDDIAQLRKVLAF</sequence>
<gene>
    <name evidence="1" type="ORF">QCA50_016992</name>
</gene>
<evidence type="ECO:0000313" key="2">
    <source>
        <dbReference type="Proteomes" id="UP001385951"/>
    </source>
</evidence>
<keyword evidence="2" id="KW-1185">Reference proteome</keyword>